<dbReference type="KEGG" id="afg:AFULGI_00011240"/>
<proteinExistence type="inferred from homology"/>
<dbReference type="CDD" id="cd00751">
    <property type="entry name" value="thiolase"/>
    <property type="match status" value="1"/>
</dbReference>
<dbReference type="SUPFAM" id="SSF53901">
    <property type="entry name" value="Thiolase-like"/>
    <property type="match status" value="2"/>
</dbReference>
<dbReference type="InterPro" id="IPR020617">
    <property type="entry name" value="Thiolase_C"/>
</dbReference>
<feature type="domain" description="Thiolase C-terminal" evidence="6">
    <location>
        <begin position="274"/>
        <end position="395"/>
    </location>
</feature>
<evidence type="ECO:0000256" key="3">
    <source>
        <dbReference type="ARBA" id="ARBA00023229"/>
    </source>
</evidence>
<dbReference type="PANTHER" id="PTHR18919">
    <property type="entry name" value="ACETYL-COA C-ACYLTRANSFERASE"/>
    <property type="match status" value="1"/>
</dbReference>
<dbReference type="PANTHER" id="PTHR18919:SF140">
    <property type="entry name" value="ACETYL-COA C-ACETYLTRANSFERASE (ACETOACETYL-COA THIOLASE) (ACAB-5)"/>
    <property type="match status" value="1"/>
</dbReference>
<feature type="domain" description="Thiolase N-terminal" evidence="5">
    <location>
        <begin position="4"/>
        <end position="265"/>
    </location>
</feature>
<evidence type="ECO:0000259" key="6">
    <source>
        <dbReference type="Pfam" id="PF02803"/>
    </source>
</evidence>
<dbReference type="Pfam" id="PF02803">
    <property type="entry name" value="Thiolase_C"/>
    <property type="match status" value="1"/>
</dbReference>
<evidence type="ECO:0000256" key="4">
    <source>
        <dbReference type="ARBA" id="ARBA00023315"/>
    </source>
</evidence>
<dbReference type="InterPro" id="IPR002155">
    <property type="entry name" value="Thiolase"/>
</dbReference>
<protein>
    <submittedName>
        <fullName evidence="7">Acetyl-CoA acetyltransferase</fullName>
        <ecNumber evidence="7">2.3.1.9</ecNumber>
    </submittedName>
</protein>
<evidence type="ECO:0000313" key="8">
    <source>
        <dbReference type="Proteomes" id="UP000028501"/>
    </source>
</evidence>
<organism evidence="7 8">
    <name type="scientific">Archaeoglobus fulgidus DSM 8774</name>
    <dbReference type="NCBI Taxonomy" id="1344584"/>
    <lineage>
        <taxon>Archaea</taxon>
        <taxon>Methanobacteriati</taxon>
        <taxon>Methanobacteriota</taxon>
        <taxon>Archaeoglobi</taxon>
        <taxon>Archaeoglobales</taxon>
        <taxon>Archaeoglobaceae</taxon>
        <taxon>Archaeoglobus</taxon>
    </lineage>
</organism>
<keyword evidence="2 7" id="KW-0808">Transferase</keyword>
<dbReference type="NCBIfam" id="NF005033">
    <property type="entry name" value="PRK06445.1"/>
    <property type="match status" value="1"/>
</dbReference>
<dbReference type="PROSITE" id="PS00737">
    <property type="entry name" value="THIOLASE_2"/>
    <property type="match status" value="1"/>
</dbReference>
<dbReference type="InterPro" id="IPR016039">
    <property type="entry name" value="Thiolase-like"/>
</dbReference>
<dbReference type="Proteomes" id="UP000028501">
    <property type="component" value="Chromosome"/>
</dbReference>
<dbReference type="PROSITE" id="PS00099">
    <property type="entry name" value="THIOLASE_3"/>
    <property type="match status" value="1"/>
</dbReference>
<gene>
    <name evidence="7" type="ORF">AFULGI_00011240</name>
</gene>
<comment type="similarity">
    <text evidence="1">Belongs to the thiolase-like superfamily. Thiolase family.</text>
</comment>
<dbReference type="EC" id="2.3.1.9" evidence="7"/>
<keyword evidence="3" id="KW-0414">Isoprene biosynthesis</keyword>
<dbReference type="GO" id="GO:0008299">
    <property type="term" value="P:isoprenoid biosynthetic process"/>
    <property type="evidence" value="ECO:0007669"/>
    <property type="project" value="UniProtKB-KW"/>
</dbReference>
<dbReference type="GeneID" id="24794636"/>
<keyword evidence="4 7" id="KW-0012">Acyltransferase</keyword>
<dbReference type="AlphaFoldDB" id="A0A075WDY4"/>
<evidence type="ECO:0000256" key="2">
    <source>
        <dbReference type="ARBA" id="ARBA00022679"/>
    </source>
</evidence>
<dbReference type="InterPro" id="IPR020616">
    <property type="entry name" value="Thiolase_N"/>
</dbReference>
<evidence type="ECO:0000259" key="5">
    <source>
        <dbReference type="Pfam" id="PF00108"/>
    </source>
</evidence>
<evidence type="ECO:0000256" key="1">
    <source>
        <dbReference type="ARBA" id="ARBA00010982"/>
    </source>
</evidence>
<dbReference type="InterPro" id="IPR020610">
    <property type="entry name" value="Thiolase_AS"/>
</dbReference>
<evidence type="ECO:0000313" key="7">
    <source>
        <dbReference type="EMBL" id="AIG97907.1"/>
    </source>
</evidence>
<dbReference type="NCBIfam" id="TIGR01930">
    <property type="entry name" value="AcCoA-C-Actrans"/>
    <property type="match status" value="1"/>
</dbReference>
<reference evidence="7 8" key="1">
    <citation type="submission" date="2013-07" db="EMBL/GenBank/DDBJ databases">
        <title>Genome of Archaeoglobus fulgidus.</title>
        <authorList>
            <person name="Fiebig A."/>
            <person name="Birkeland N.-K."/>
        </authorList>
    </citation>
    <scope>NUCLEOTIDE SEQUENCE [LARGE SCALE GENOMIC DNA]</scope>
    <source>
        <strain evidence="7 8">DSM 8774</strain>
    </source>
</reference>
<dbReference type="RefSeq" id="WP_010878528.1">
    <property type="nucleotide sequence ID" value="NZ_CP006577.1"/>
</dbReference>
<sequence length="396" mass="42591">MEEVYIVEYARTPFSRSRPKKPERDVFHKIRGDELMALVLEKLPERAGIEKKEVGRILLGCAFPVSENWPYGGKMASLLAKYPPETSASHVDMQCGSSLATTAYAYLEIASGNEDMMISGGYEHMTRVPMGADNPHVDRHPKLLTEEYKDYRMDIGFVMGLTAETLFEMAGYLTKEDLDRWSLRSHQLAAKALKDGYFKGEIIPVEAPQADGSVITVDSDQSIRPDTSLEQIASLPPAFKPGGVITAGNSSPLNAGASGLLLASKKKVQELGLEPIAKIIGYGTAGVPPYIMGAGPVPASRKALEKTGLKVSDIDYWEINEAFAIVPLYAIHELGIEPERVNIHGGAVAIGHPLAASGARLIGTLARILQENNGDYGVATACVGGGQGAAVVIERV</sequence>
<dbReference type="HOGENOM" id="CLU_031026_0_0_2"/>
<dbReference type="EMBL" id="CP006577">
    <property type="protein sequence ID" value="AIG97907.1"/>
    <property type="molecule type" value="Genomic_DNA"/>
</dbReference>
<name>A0A075WDY4_ARCFL</name>
<dbReference type="InterPro" id="IPR020613">
    <property type="entry name" value="Thiolase_CS"/>
</dbReference>
<dbReference type="GO" id="GO:0003985">
    <property type="term" value="F:acetyl-CoA C-acetyltransferase activity"/>
    <property type="evidence" value="ECO:0007669"/>
    <property type="project" value="UniProtKB-EC"/>
</dbReference>
<dbReference type="PIRSF" id="PIRSF000429">
    <property type="entry name" value="Ac-CoA_Ac_transf"/>
    <property type="match status" value="1"/>
</dbReference>
<dbReference type="Pfam" id="PF00108">
    <property type="entry name" value="Thiolase_N"/>
    <property type="match status" value="1"/>
</dbReference>
<accession>A0A075WDY4</accession>
<dbReference type="Gene3D" id="3.40.47.10">
    <property type="match status" value="1"/>
</dbReference>